<evidence type="ECO:0000256" key="1">
    <source>
        <dbReference type="ARBA" id="ARBA00022729"/>
    </source>
</evidence>
<dbReference type="InterPro" id="IPR028994">
    <property type="entry name" value="Integrin_alpha_N"/>
</dbReference>
<protein>
    <recommendedName>
        <fullName evidence="4">FG-GAP repeat protein</fullName>
    </recommendedName>
</protein>
<keyword evidence="3" id="KW-1185">Reference proteome</keyword>
<dbReference type="Pfam" id="PF14312">
    <property type="entry name" value="FG-GAP_2"/>
    <property type="match status" value="6"/>
</dbReference>
<dbReference type="PANTHER" id="PTHR36220:SF1">
    <property type="entry name" value="GAMMA TUBULIN COMPLEX COMPONENT C-TERMINAL DOMAIN-CONTAINING PROTEIN"/>
    <property type="match status" value="1"/>
</dbReference>
<dbReference type="InterPro" id="IPR011043">
    <property type="entry name" value="Gal_Oxase/kelch_b-propeller"/>
</dbReference>
<dbReference type="Proteomes" id="UP000550401">
    <property type="component" value="Unassembled WGS sequence"/>
</dbReference>
<dbReference type="AlphaFoldDB" id="A0A839EVX9"/>
<name>A0A839EVX9_9GAMM</name>
<organism evidence="2 3">
    <name type="scientific">Dokdonella fugitiva</name>
    <dbReference type="NCBI Taxonomy" id="328517"/>
    <lineage>
        <taxon>Bacteria</taxon>
        <taxon>Pseudomonadati</taxon>
        <taxon>Pseudomonadota</taxon>
        <taxon>Gammaproteobacteria</taxon>
        <taxon>Lysobacterales</taxon>
        <taxon>Rhodanobacteraceae</taxon>
        <taxon>Dokdonella</taxon>
    </lineage>
</organism>
<reference evidence="2 3" key="1">
    <citation type="submission" date="2020-07" db="EMBL/GenBank/DDBJ databases">
        <title>Genomic Encyclopedia of Type Strains, Phase IV (KMG-V): Genome sequencing to study the core and pangenomes of soil and plant-associated prokaryotes.</title>
        <authorList>
            <person name="Whitman W."/>
        </authorList>
    </citation>
    <scope>NUCLEOTIDE SEQUENCE [LARGE SCALE GENOMIC DNA]</scope>
    <source>
        <strain evidence="2 3">RH2WT43</strain>
    </source>
</reference>
<dbReference type="Gene3D" id="2.130.10.130">
    <property type="entry name" value="Integrin alpha, N-terminal"/>
    <property type="match status" value="2"/>
</dbReference>
<accession>A0A839EVX9</accession>
<dbReference type="EMBL" id="JACGXL010000001">
    <property type="protein sequence ID" value="MBA8885869.1"/>
    <property type="molecule type" value="Genomic_DNA"/>
</dbReference>
<gene>
    <name evidence="2" type="ORF">FHW12_000060</name>
</gene>
<comment type="caution">
    <text evidence="2">The sequence shown here is derived from an EMBL/GenBank/DDBJ whole genome shotgun (WGS) entry which is preliminary data.</text>
</comment>
<evidence type="ECO:0008006" key="4">
    <source>
        <dbReference type="Google" id="ProtNLM"/>
    </source>
</evidence>
<evidence type="ECO:0000313" key="2">
    <source>
        <dbReference type="EMBL" id="MBA8885869.1"/>
    </source>
</evidence>
<dbReference type="PANTHER" id="PTHR36220">
    <property type="entry name" value="UNNAMED PRODUCT"/>
    <property type="match status" value="1"/>
</dbReference>
<dbReference type="RefSeq" id="WP_182528995.1">
    <property type="nucleotide sequence ID" value="NZ_JACGXL010000001.1"/>
</dbReference>
<proteinExistence type="predicted"/>
<dbReference type="InterPro" id="IPR013517">
    <property type="entry name" value="FG-GAP"/>
</dbReference>
<keyword evidence="1" id="KW-0732">Signal</keyword>
<dbReference type="SUPFAM" id="SSF50965">
    <property type="entry name" value="Galactose oxidase, central domain"/>
    <property type="match status" value="2"/>
</dbReference>
<sequence length="409" mass="42435">MPNSPQAAAPWAEQKATASDGTPLAWLGSWVAISGSTAFASAKNANVDGHPSQGAVYVFDRSAGSWHQRQKLVGKNSIAGDAFGAAVALHGDLALVAAPNATIDGNLWQGAVHVFVRRAGARAWVETQLLIASDGVRFGTFGTAVAFHGEYAFVGAGGANSHGEYLPRKVYVFRRSNRTGDTWVQTQILDNPAPADVTNSFGAALAASPDLLLVGARSATLGGNVGQGIVYPYRLDNGTWVPAGKISDPSGAARDNFGVSIALQGYTALIGSQGAVVNGNQGAVYRYELQDTGWVLVQKFTPDDAVPRALFGASVSFAGDWALIGAYAEKDYRGAAYVFKLKSGTFVQTQRLTASDGVPNDVFGYYGAIDGTTAVVGAYTKKIGSNVQQGAVYFYDGPSIGPGPGAAGT</sequence>
<evidence type="ECO:0000313" key="3">
    <source>
        <dbReference type="Proteomes" id="UP000550401"/>
    </source>
</evidence>